<name>A0A6A5KDJ9_9PLEO</name>
<protein>
    <submittedName>
        <fullName evidence="2">Uncharacterized protein</fullName>
    </submittedName>
</protein>
<keyword evidence="3" id="KW-1185">Reference proteome</keyword>
<accession>A0A6A5KDJ9</accession>
<organism evidence="2 3">
    <name type="scientific">Decorospora gaudefroyi</name>
    <dbReference type="NCBI Taxonomy" id="184978"/>
    <lineage>
        <taxon>Eukaryota</taxon>
        <taxon>Fungi</taxon>
        <taxon>Dikarya</taxon>
        <taxon>Ascomycota</taxon>
        <taxon>Pezizomycotina</taxon>
        <taxon>Dothideomycetes</taxon>
        <taxon>Pleosporomycetidae</taxon>
        <taxon>Pleosporales</taxon>
        <taxon>Pleosporineae</taxon>
        <taxon>Pleosporaceae</taxon>
        <taxon>Decorospora</taxon>
    </lineage>
</organism>
<sequence>MAKHSNHNGQFAGADVTQRGDIGVDQERVSRQGQGTTSREQRWREPYSGVDKSGQTVTSRPRRCLDKFTSWYKSPGAKFQHNLRMLPVTRVVRVPHYWHHRYDPNRCHYAARSGGPASRKSGNGGLERRRAIDGCHRRSVRDQPQRTSTLI</sequence>
<proteinExistence type="predicted"/>
<feature type="compositionally biased region" description="Basic and acidic residues" evidence="1">
    <location>
        <begin position="126"/>
        <end position="144"/>
    </location>
</feature>
<feature type="region of interest" description="Disordered" evidence="1">
    <location>
        <begin position="1"/>
        <end position="61"/>
    </location>
</feature>
<feature type="region of interest" description="Disordered" evidence="1">
    <location>
        <begin position="109"/>
        <end position="151"/>
    </location>
</feature>
<reference evidence="2" key="1">
    <citation type="submission" date="2020-01" db="EMBL/GenBank/DDBJ databases">
        <authorList>
            <consortium name="DOE Joint Genome Institute"/>
            <person name="Haridas S."/>
            <person name="Albert R."/>
            <person name="Binder M."/>
            <person name="Bloem J."/>
            <person name="Labutti K."/>
            <person name="Salamov A."/>
            <person name="Andreopoulos B."/>
            <person name="Baker S.E."/>
            <person name="Barry K."/>
            <person name="Bills G."/>
            <person name="Bluhm B.H."/>
            <person name="Cannon C."/>
            <person name="Castanera R."/>
            <person name="Culley D.E."/>
            <person name="Daum C."/>
            <person name="Ezra D."/>
            <person name="Gonzalez J.B."/>
            <person name="Henrissat B."/>
            <person name="Kuo A."/>
            <person name="Liang C."/>
            <person name="Lipzen A."/>
            <person name="Lutzoni F."/>
            <person name="Magnuson J."/>
            <person name="Mondo S."/>
            <person name="Nolan M."/>
            <person name="Ohm R."/>
            <person name="Pangilinan J."/>
            <person name="Park H.-J."/>
            <person name="Ramirez L."/>
            <person name="Alfaro M."/>
            <person name="Sun H."/>
            <person name="Tritt A."/>
            <person name="Yoshinaga Y."/>
            <person name="Zwiers L.-H."/>
            <person name="Turgeon B.G."/>
            <person name="Goodwin S.B."/>
            <person name="Spatafora J.W."/>
            <person name="Crous P.W."/>
            <person name="Grigoriev I.V."/>
        </authorList>
    </citation>
    <scope>NUCLEOTIDE SEQUENCE</scope>
    <source>
        <strain evidence="2">P77</strain>
    </source>
</reference>
<evidence type="ECO:0000313" key="2">
    <source>
        <dbReference type="EMBL" id="KAF1834399.1"/>
    </source>
</evidence>
<gene>
    <name evidence="2" type="ORF">BDW02DRAFT_333659</name>
</gene>
<dbReference type="AlphaFoldDB" id="A0A6A5KDJ9"/>
<evidence type="ECO:0000256" key="1">
    <source>
        <dbReference type="SAM" id="MobiDB-lite"/>
    </source>
</evidence>
<dbReference type="Proteomes" id="UP000800040">
    <property type="component" value="Unassembled WGS sequence"/>
</dbReference>
<dbReference type="EMBL" id="ML975302">
    <property type="protein sequence ID" value="KAF1834399.1"/>
    <property type="molecule type" value="Genomic_DNA"/>
</dbReference>
<evidence type="ECO:0000313" key="3">
    <source>
        <dbReference type="Proteomes" id="UP000800040"/>
    </source>
</evidence>